<dbReference type="Gene3D" id="3.40.50.720">
    <property type="entry name" value="NAD(P)-binding Rossmann-like Domain"/>
    <property type="match status" value="1"/>
</dbReference>
<organism evidence="4 5">
    <name type="scientific">Geomonas paludis</name>
    <dbReference type="NCBI Taxonomy" id="2740185"/>
    <lineage>
        <taxon>Bacteria</taxon>
        <taxon>Pseudomonadati</taxon>
        <taxon>Thermodesulfobacteriota</taxon>
        <taxon>Desulfuromonadia</taxon>
        <taxon>Geobacterales</taxon>
        <taxon>Geobacteraceae</taxon>
        <taxon>Geomonas</taxon>
    </lineage>
</organism>
<dbReference type="InterPro" id="IPR036291">
    <property type="entry name" value="NAD(P)-bd_dom_sf"/>
</dbReference>
<dbReference type="PANTHER" id="PTHR11606">
    <property type="entry name" value="GLUTAMATE DEHYDROGENASE"/>
    <property type="match status" value="1"/>
</dbReference>
<dbReference type="SMART" id="SM00839">
    <property type="entry name" value="ELFV_dehydrog"/>
    <property type="match status" value="1"/>
</dbReference>
<comment type="similarity">
    <text evidence="1">Belongs to the Glu/Leu/Phe/Val dehydrogenases family.</text>
</comment>
<dbReference type="PANTHER" id="PTHR11606:SF39">
    <property type="entry name" value="GLUTAMATE_PHENYLALANINE_LEUCINE_VALINE_L-TRYPTOPHAN DEHYDROGENASE C-TERMINAL DOMAIN-CONTAINING PROTEIN"/>
    <property type="match status" value="1"/>
</dbReference>
<dbReference type="GO" id="GO:0006538">
    <property type="term" value="P:L-glutamate catabolic process"/>
    <property type="evidence" value="ECO:0007669"/>
    <property type="project" value="InterPro"/>
</dbReference>
<accession>A0A6V8MVH8</accession>
<proteinExistence type="inferred from homology"/>
<comment type="caution">
    <text evidence="4">The sequence shown here is derived from an EMBL/GenBank/DDBJ whole genome shotgun (WGS) entry which is preliminary data.</text>
</comment>
<evidence type="ECO:0000256" key="1">
    <source>
        <dbReference type="ARBA" id="ARBA00006382"/>
    </source>
</evidence>
<dbReference type="Pfam" id="PF00208">
    <property type="entry name" value="ELFV_dehydrog"/>
    <property type="match status" value="1"/>
</dbReference>
<evidence type="ECO:0000256" key="2">
    <source>
        <dbReference type="ARBA" id="ARBA00023002"/>
    </source>
</evidence>
<dbReference type="EMBL" id="BLXY01000003">
    <property type="protein sequence ID" value="GFO64100.1"/>
    <property type="molecule type" value="Genomic_DNA"/>
</dbReference>
<dbReference type="SUPFAM" id="SSF51735">
    <property type="entry name" value="NAD(P)-binding Rossmann-fold domains"/>
    <property type="match status" value="1"/>
</dbReference>
<sequence>MDIVDDRISGKVQRVMKQNRFLADRNLAWIHSRIHPYFFITMQEEIDAIAILADGLHNLSRNRRMILADRDRMLIQAVLNRPGSLYETLRTLKEREISYAHFAVSNGPLPDSEHHLELQRFEFDRKTPQEVAASNDKAPTAIRRRIAAALKRDYPGFDHKRLDYLLNILWINNQDYVRISPATRVARTLALFQHTRNNSGVYLDAEPANTGETRLMFAVGNPPQRDFLQQIMEVFNRLEVSVKRAYCLTISNEIHPYFLGNFYVTTRDGAEVTRGSELFLRLQSELYNTQILSTASPSYAELVVKGVMSGEDALLVNAMIGFCHTNLAHTHPDSFDLEGIMRAFHNHPDIAQQLVKLFRARFDPAVADREAHYAAVLEETTRVVDSYNTGHGFLDEFRRTIFRCALLFIRYTLKTNFYVLEKSALAFRLDPGYMSEMEPKFSADLPPERPFRITYFHARYGLGYHIGFSDIARGGWRTLITNGRDDYVTCANSLFRENYVLAHTQHLKNKDIYEGGSKMVVVLDAAGIQDRDLVTQRLYKLQYSLINAFLDIFVTEKGKAKDPRVVDYYGEDEPIELGPDENMHDAMVELVAAQSVRRGYLLGIGIMSSKKVGINHKEYGVTSAGVIRFAEITMAELGIDMHRDPFSVKFTGGPNGDVAGNSMRLLLERCPKVAIRLIIDGTGALYDPAGADRDALGRVVLQSDIDAFDAGALHPGGFILYRNRTRRDGMKELYCKVMRDQDGLKELWISNDEFYREYNSLVFTVAADLFIPAGGRPETVREHDCDRFFAEDGTPLTRAIVEGANSFITPKARVELQKRGIVLMRDASANKCGVISSSYEIIANLLLSEKEFLEQKEPYVRDVIRILNKRAEDEARLIFRRHREAGGAQLFTEISDAISTEINAQYATLFNFFQKHPQLCDRPLYRKAILAHLPGMLADRPGYRMRTKGLPPKYKYAILSSEIASSMVYRGEKESDGYRELLEAHLKRLSA</sequence>
<keyword evidence="2" id="KW-0560">Oxidoreductase</keyword>
<evidence type="ECO:0000313" key="5">
    <source>
        <dbReference type="Proteomes" id="UP000568888"/>
    </source>
</evidence>
<dbReference type="GO" id="GO:0004352">
    <property type="term" value="F:glutamate dehydrogenase (NAD+) activity"/>
    <property type="evidence" value="ECO:0007669"/>
    <property type="project" value="InterPro"/>
</dbReference>
<gene>
    <name evidence="4" type="ORF">GMPD_20190</name>
</gene>
<reference evidence="5" key="1">
    <citation type="submission" date="2020-06" db="EMBL/GenBank/DDBJ databases">
        <title>Draft genomic sequecing of Geomonas sp. Red736.</title>
        <authorList>
            <person name="Itoh H."/>
            <person name="Xu Z.X."/>
            <person name="Ushijima N."/>
            <person name="Masuda Y."/>
            <person name="Shiratori Y."/>
            <person name="Senoo K."/>
        </authorList>
    </citation>
    <scope>NUCLEOTIDE SEQUENCE [LARGE SCALE GENOMIC DNA]</scope>
    <source>
        <strain evidence="5">Red736</strain>
    </source>
</reference>
<dbReference type="InterPro" id="IPR006096">
    <property type="entry name" value="Glu/Leu/Phe/Val/Trp_DH_C"/>
</dbReference>
<feature type="domain" description="Glutamate/phenylalanine/leucine/valine/L-tryptophan dehydrogenase C-terminal" evidence="3">
    <location>
        <begin position="613"/>
        <end position="887"/>
    </location>
</feature>
<name>A0A6V8MVH8_9BACT</name>
<evidence type="ECO:0000259" key="3">
    <source>
        <dbReference type="SMART" id="SM00839"/>
    </source>
</evidence>
<dbReference type="GO" id="GO:0004069">
    <property type="term" value="F:L-aspartate:2-oxoglutarate aminotransferase activity"/>
    <property type="evidence" value="ECO:0007669"/>
    <property type="project" value="InterPro"/>
</dbReference>
<dbReference type="SUPFAM" id="SSF53223">
    <property type="entry name" value="Aminoacid dehydrogenase-like, N-terminal domain"/>
    <property type="match status" value="1"/>
</dbReference>
<dbReference type="AlphaFoldDB" id="A0A6V8MVH8"/>
<evidence type="ECO:0000313" key="4">
    <source>
        <dbReference type="EMBL" id="GFO64100.1"/>
    </source>
</evidence>
<dbReference type="Proteomes" id="UP000568888">
    <property type="component" value="Unassembled WGS sequence"/>
</dbReference>
<protein>
    <submittedName>
        <fullName evidence="4">Amino acid dehydrogenase</fullName>
    </submittedName>
</protein>
<dbReference type="InterPro" id="IPR046346">
    <property type="entry name" value="Aminoacid_DH-like_N_sf"/>
</dbReference>